<dbReference type="EMBL" id="JBHTNH010000020">
    <property type="protein sequence ID" value="MFD1361953.1"/>
    <property type="molecule type" value="Genomic_DNA"/>
</dbReference>
<evidence type="ECO:0000256" key="7">
    <source>
        <dbReference type="SAM" id="Phobius"/>
    </source>
</evidence>
<comment type="caution">
    <text evidence="9">The sequence shown here is derived from an EMBL/GenBank/DDBJ whole genome shotgun (WGS) entry which is preliminary data.</text>
</comment>
<feature type="transmembrane region" description="Helical" evidence="7">
    <location>
        <begin position="133"/>
        <end position="159"/>
    </location>
</feature>
<keyword evidence="6 7" id="KW-0472">Membrane</keyword>
<evidence type="ECO:0000256" key="2">
    <source>
        <dbReference type="ARBA" id="ARBA00022475"/>
    </source>
</evidence>
<feature type="transmembrane region" description="Helical" evidence="7">
    <location>
        <begin position="210"/>
        <end position="232"/>
    </location>
</feature>
<feature type="transmembrane region" description="Helical" evidence="7">
    <location>
        <begin position="311"/>
        <end position="329"/>
    </location>
</feature>
<evidence type="ECO:0000256" key="1">
    <source>
        <dbReference type="ARBA" id="ARBA00004429"/>
    </source>
</evidence>
<keyword evidence="4 7" id="KW-0812">Transmembrane</keyword>
<dbReference type="RefSeq" id="WP_382400015.1">
    <property type="nucleotide sequence ID" value="NZ_JBHTNH010000020.1"/>
</dbReference>
<evidence type="ECO:0000313" key="10">
    <source>
        <dbReference type="Proteomes" id="UP001597178"/>
    </source>
</evidence>
<protein>
    <submittedName>
        <fullName evidence="9">TRAP transporter large permease</fullName>
    </submittedName>
</protein>
<dbReference type="InterPro" id="IPR004681">
    <property type="entry name" value="TRAP_DctM"/>
</dbReference>
<dbReference type="Proteomes" id="UP001597178">
    <property type="component" value="Unassembled WGS sequence"/>
</dbReference>
<feature type="transmembrane region" description="Helical" evidence="7">
    <location>
        <begin position="6"/>
        <end position="33"/>
    </location>
</feature>
<evidence type="ECO:0000256" key="6">
    <source>
        <dbReference type="ARBA" id="ARBA00023136"/>
    </source>
</evidence>
<feature type="transmembrane region" description="Helical" evidence="7">
    <location>
        <begin position="274"/>
        <end position="291"/>
    </location>
</feature>
<feature type="transmembrane region" description="Helical" evidence="7">
    <location>
        <begin position="334"/>
        <end position="350"/>
    </location>
</feature>
<feature type="transmembrane region" description="Helical" evidence="7">
    <location>
        <begin position="398"/>
        <end position="419"/>
    </location>
</feature>
<feature type="transmembrane region" description="Helical" evidence="7">
    <location>
        <begin position="165"/>
        <end position="189"/>
    </location>
</feature>
<dbReference type="NCBIfam" id="TIGR00786">
    <property type="entry name" value="dctM"/>
    <property type="match status" value="1"/>
</dbReference>
<evidence type="ECO:0000256" key="4">
    <source>
        <dbReference type="ARBA" id="ARBA00022692"/>
    </source>
</evidence>
<proteinExistence type="predicted"/>
<dbReference type="InterPro" id="IPR010656">
    <property type="entry name" value="DctM"/>
</dbReference>
<comment type="subcellular location">
    <subcellularLocation>
        <location evidence="1">Cell inner membrane</location>
        <topology evidence="1">Multi-pass membrane protein</topology>
    </subcellularLocation>
</comment>
<dbReference type="PANTHER" id="PTHR33362">
    <property type="entry name" value="SIALIC ACID TRAP TRANSPORTER PERMEASE PROTEIN SIAT-RELATED"/>
    <property type="match status" value="1"/>
</dbReference>
<dbReference type="Pfam" id="PF06808">
    <property type="entry name" value="DctM"/>
    <property type="match status" value="1"/>
</dbReference>
<sequence length="424" mass="45047">MIFLVVALMVVLIVAGMPVAFALGLSSLVYLMIEGIDLAMVAQSMVRGVDSFTLLAVPFFLLVGELMNSGGITNRIIDVARVFVGHLKGGLAQVNILASVLFSGISGSATADTVALGSVLIPSMEREGYDKRFAAAITAASSIVGPIIPPSITLIIFGIVTQQPIGPLLIAGLIPGLLLAISLMVYTYFTASKRNYPRYERASIKQAGSAFRSGIVALLLPVIIVVGIVSGAFTPTEAAAVAVLYGIVITFFYYKNVNIRSFTRILKNASFDSANVLFTLAAATVFAWVVTVSGISDTLADFILGFSENSYVILTLMVIFMLLIGLFMLPSEAIIVFAPILTPIAIQVGVDPVHFGVVMVLTLTIGGASPPVGILLYIVADIAKLKYTKLVREMAPMYIPLVATAFITAFFPSLSLILIETFME</sequence>
<dbReference type="PIRSF" id="PIRSF006066">
    <property type="entry name" value="HI0050"/>
    <property type="match status" value="1"/>
</dbReference>
<feature type="transmembrane region" description="Helical" evidence="7">
    <location>
        <begin position="356"/>
        <end position="378"/>
    </location>
</feature>
<keyword evidence="5 7" id="KW-1133">Transmembrane helix</keyword>
<keyword evidence="2" id="KW-1003">Cell membrane</keyword>
<evidence type="ECO:0000256" key="3">
    <source>
        <dbReference type="ARBA" id="ARBA00022519"/>
    </source>
</evidence>
<gene>
    <name evidence="9" type="ORF">ACFQ4A_09830</name>
</gene>
<feature type="transmembrane region" description="Helical" evidence="7">
    <location>
        <begin position="238"/>
        <end position="254"/>
    </location>
</feature>
<reference evidence="10" key="1">
    <citation type="journal article" date="2019" name="Int. J. Syst. Evol. Microbiol.">
        <title>The Global Catalogue of Microorganisms (GCM) 10K type strain sequencing project: providing services to taxonomists for standard genome sequencing and annotation.</title>
        <authorList>
            <consortium name="The Broad Institute Genomics Platform"/>
            <consortium name="The Broad Institute Genome Sequencing Center for Infectious Disease"/>
            <person name="Wu L."/>
            <person name="Ma J."/>
        </authorList>
    </citation>
    <scope>NUCLEOTIDE SEQUENCE [LARGE SCALE GENOMIC DNA]</scope>
    <source>
        <strain evidence="10">CCUG 54822</strain>
    </source>
</reference>
<dbReference type="PANTHER" id="PTHR33362:SF2">
    <property type="entry name" value="TRAP TRANSPORTER LARGE PERMEASE PROTEIN"/>
    <property type="match status" value="1"/>
</dbReference>
<evidence type="ECO:0000256" key="5">
    <source>
        <dbReference type="ARBA" id="ARBA00022989"/>
    </source>
</evidence>
<feature type="domain" description="TRAP C4-dicarboxylate transport system permease DctM subunit" evidence="8">
    <location>
        <begin position="7"/>
        <end position="413"/>
    </location>
</feature>
<evidence type="ECO:0000259" key="8">
    <source>
        <dbReference type="Pfam" id="PF06808"/>
    </source>
</evidence>
<keyword evidence="3" id="KW-0997">Cell inner membrane</keyword>
<organism evidence="9 10">
    <name type="scientific">Lentibacillus salinarum</name>
    <dbReference type="NCBI Taxonomy" id="446820"/>
    <lineage>
        <taxon>Bacteria</taxon>
        <taxon>Bacillati</taxon>
        <taxon>Bacillota</taxon>
        <taxon>Bacilli</taxon>
        <taxon>Bacillales</taxon>
        <taxon>Bacillaceae</taxon>
        <taxon>Lentibacillus</taxon>
    </lineage>
</organism>
<accession>A0ABW3ZUQ3</accession>
<evidence type="ECO:0000313" key="9">
    <source>
        <dbReference type="EMBL" id="MFD1361953.1"/>
    </source>
</evidence>
<name>A0ABW3ZUQ3_9BACI</name>
<keyword evidence="10" id="KW-1185">Reference proteome</keyword>
<feature type="transmembrane region" description="Helical" evidence="7">
    <location>
        <begin position="45"/>
        <end position="64"/>
    </location>
</feature>